<accession>A0A426XYS7</accession>
<evidence type="ECO:0000313" key="3">
    <source>
        <dbReference type="EMBL" id="RRT44471.1"/>
    </source>
</evidence>
<comment type="caution">
    <text evidence="3">The sequence shown here is derived from an EMBL/GenBank/DDBJ whole genome shotgun (WGS) entry which is preliminary data.</text>
</comment>
<dbReference type="PANTHER" id="PTHR32285:SF22">
    <property type="entry name" value="PROTEIN TRICHOME BIREFRINGENCE"/>
    <property type="match status" value="1"/>
</dbReference>
<proteinExistence type="inferred from homology"/>
<evidence type="ECO:0000313" key="4">
    <source>
        <dbReference type="Proteomes" id="UP000287651"/>
    </source>
</evidence>
<name>A0A426XYS7_ENSVE</name>
<dbReference type="Proteomes" id="UP000287651">
    <property type="component" value="Unassembled WGS sequence"/>
</dbReference>
<sequence>MLRALRGKRLVFVGDSLNRNMWESLLCILRHPLKRKHRVFEVSGRKEFRTDNSYAFRFEVRGAAPASRIDSIHLPFALCRRWRVSFMHLLLANRAGLQLFDRVLPVAVPGAGKLQGGIAGEEQGNAPAGFDRGVVGCLQDRRHPRLQLGPLVDAREDLERVAPAMLCVFLWGRRNFYQEGDHVYPQLSAEEAYRKAMRTWGTWVDTRVNSNRTRVFFRGYSWSHFR</sequence>
<feature type="domain" description="Trichome birefringence-like C-terminal" evidence="2">
    <location>
        <begin position="173"/>
        <end position="226"/>
    </location>
</feature>
<dbReference type="PANTHER" id="PTHR32285">
    <property type="entry name" value="PROTEIN TRICHOME BIREFRINGENCE-LIKE 9-RELATED"/>
    <property type="match status" value="1"/>
</dbReference>
<dbReference type="AlphaFoldDB" id="A0A426XYS7"/>
<evidence type="ECO:0000256" key="1">
    <source>
        <dbReference type="ARBA" id="ARBA00007727"/>
    </source>
</evidence>
<dbReference type="GO" id="GO:0005794">
    <property type="term" value="C:Golgi apparatus"/>
    <property type="evidence" value="ECO:0007669"/>
    <property type="project" value="TreeGrafter"/>
</dbReference>
<reference evidence="3 4" key="1">
    <citation type="journal article" date="2014" name="Agronomy (Basel)">
        <title>A Draft Genome Sequence for Ensete ventricosum, the Drought-Tolerant Tree Against Hunger.</title>
        <authorList>
            <person name="Harrison J."/>
            <person name="Moore K.A."/>
            <person name="Paszkiewicz K."/>
            <person name="Jones T."/>
            <person name="Grant M."/>
            <person name="Ambacheew D."/>
            <person name="Muzemil S."/>
            <person name="Studholme D.J."/>
        </authorList>
    </citation>
    <scope>NUCLEOTIDE SEQUENCE [LARGE SCALE GENOMIC DNA]</scope>
</reference>
<dbReference type="Pfam" id="PF13839">
    <property type="entry name" value="PC-Esterase"/>
    <property type="match status" value="2"/>
</dbReference>
<feature type="domain" description="Trichome birefringence-like C-terminal" evidence="2">
    <location>
        <begin position="1"/>
        <end position="55"/>
    </location>
</feature>
<evidence type="ECO:0000259" key="2">
    <source>
        <dbReference type="Pfam" id="PF13839"/>
    </source>
</evidence>
<dbReference type="InterPro" id="IPR026057">
    <property type="entry name" value="TBL_C"/>
</dbReference>
<protein>
    <recommendedName>
        <fullName evidence="2">Trichome birefringence-like C-terminal domain-containing protein</fullName>
    </recommendedName>
</protein>
<dbReference type="InterPro" id="IPR029962">
    <property type="entry name" value="TBL"/>
</dbReference>
<dbReference type="EMBL" id="AMZH03016445">
    <property type="protein sequence ID" value="RRT44471.1"/>
    <property type="molecule type" value="Genomic_DNA"/>
</dbReference>
<gene>
    <name evidence="3" type="ORF">B296_00055737</name>
</gene>
<dbReference type="GO" id="GO:0016413">
    <property type="term" value="F:O-acetyltransferase activity"/>
    <property type="evidence" value="ECO:0007669"/>
    <property type="project" value="InterPro"/>
</dbReference>
<organism evidence="3 4">
    <name type="scientific">Ensete ventricosum</name>
    <name type="common">Abyssinian banana</name>
    <name type="synonym">Musa ensete</name>
    <dbReference type="NCBI Taxonomy" id="4639"/>
    <lineage>
        <taxon>Eukaryota</taxon>
        <taxon>Viridiplantae</taxon>
        <taxon>Streptophyta</taxon>
        <taxon>Embryophyta</taxon>
        <taxon>Tracheophyta</taxon>
        <taxon>Spermatophyta</taxon>
        <taxon>Magnoliopsida</taxon>
        <taxon>Liliopsida</taxon>
        <taxon>Zingiberales</taxon>
        <taxon>Musaceae</taxon>
        <taxon>Ensete</taxon>
    </lineage>
</organism>
<comment type="similarity">
    <text evidence="1">Belongs to the PC-esterase family. TBL subfamily.</text>
</comment>